<dbReference type="EMBL" id="LDJX01000004">
    <property type="protein sequence ID" value="KPM31582.1"/>
    <property type="molecule type" value="Genomic_DNA"/>
</dbReference>
<dbReference type="RefSeq" id="WP_054559187.1">
    <property type="nucleotide sequence ID" value="NZ_LDJX01000004.1"/>
</dbReference>
<comment type="caution">
    <text evidence="3">The sequence shown here is derived from an EMBL/GenBank/DDBJ whole genome shotgun (WGS) entry which is preliminary data.</text>
</comment>
<dbReference type="SUPFAM" id="SSF51735">
    <property type="entry name" value="NAD(P)-binding Rossmann-fold domains"/>
    <property type="match status" value="1"/>
</dbReference>
<feature type="domain" description="Gfo/Idh/MocA-like oxidoreductase C-terminal" evidence="2">
    <location>
        <begin position="280"/>
        <end position="348"/>
    </location>
</feature>
<gene>
    <name evidence="3" type="ORF">I595_2076</name>
</gene>
<evidence type="ECO:0000259" key="2">
    <source>
        <dbReference type="Pfam" id="PF02894"/>
    </source>
</evidence>
<proteinExistence type="predicted"/>
<accession>A0A0P7AYR9</accession>
<dbReference type="AlphaFoldDB" id="A0A0P7AYR9"/>
<dbReference type="PATRIC" id="fig|1300341.3.peg.2254"/>
<dbReference type="InterPro" id="IPR004104">
    <property type="entry name" value="Gfo/Idh/MocA-like_OxRdtase_C"/>
</dbReference>
<dbReference type="Pfam" id="PF02894">
    <property type="entry name" value="GFO_IDH_MocA_C"/>
    <property type="match status" value="1"/>
</dbReference>
<feature type="domain" description="Gfo/Idh/MocA-like oxidoreductase N-terminal" evidence="1">
    <location>
        <begin position="61"/>
        <end position="213"/>
    </location>
</feature>
<dbReference type="STRING" id="1300341.I595_2076"/>
<evidence type="ECO:0000313" key="4">
    <source>
        <dbReference type="Proteomes" id="UP000050280"/>
    </source>
</evidence>
<dbReference type="PANTHER" id="PTHR43818:SF5">
    <property type="entry name" value="OXIDOREDUCTASE FAMILY PROTEIN"/>
    <property type="match status" value="1"/>
</dbReference>
<dbReference type="SUPFAM" id="SSF55347">
    <property type="entry name" value="Glyceraldehyde-3-phosphate dehydrogenase-like, C-terminal domain"/>
    <property type="match status" value="1"/>
</dbReference>
<evidence type="ECO:0000313" key="3">
    <source>
        <dbReference type="EMBL" id="KPM31582.1"/>
    </source>
</evidence>
<dbReference type="InterPro" id="IPR000683">
    <property type="entry name" value="Gfo/Idh/MocA-like_OxRdtase_N"/>
</dbReference>
<organism evidence="3 4">
    <name type="scientific">Croceitalea dokdonensis DOKDO 023</name>
    <dbReference type="NCBI Taxonomy" id="1300341"/>
    <lineage>
        <taxon>Bacteria</taxon>
        <taxon>Pseudomonadati</taxon>
        <taxon>Bacteroidota</taxon>
        <taxon>Flavobacteriia</taxon>
        <taxon>Flavobacteriales</taxon>
        <taxon>Flavobacteriaceae</taxon>
        <taxon>Croceitalea</taxon>
    </lineage>
</organism>
<dbReference type="Pfam" id="PF01408">
    <property type="entry name" value="GFO_IDH_MocA"/>
    <property type="match status" value="1"/>
</dbReference>
<dbReference type="OrthoDB" id="726883at2"/>
<dbReference type="PANTHER" id="PTHR43818">
    <property type="entry name" value="BCDNA.GH03377"/>
    <property type="match status" value="1"/>
</dbReference>
<reference evidence="3 4" key="1">
    <citation type="submission" date="2015-09" db="EMBL/GenBank/DDBJ databases">
        <title>Genome sequence of the marine flavobacterium Croceitalea dokdonensis DOKDO 023 that contains proton- and sodium-pumping rhodopsins.</title>
        <authorList>
            <person name="Kwon S.-K."/>
            <person name="Lee H.K."/>
            <person name="Kwak M.-J."/>
            <person name="Kim J.F."/>
        </authorList>
    </citation>
    <scope>NUCLEOTIDE SEQUENCE [LARGE SCALE GENOMIC DNA]</scope>
    <source>
        <strain evidence="3 4">DOKDO 023</strain>
    </source>
</reference>
<name>A0A0P7AYR9_9FLAO</name>
<dbReference type="Proteomes" id="UP000050280">
    <property type="component" value="Unassembled WGS sequence"/>
</dbReference>
<dbReference type="GO" id="GO:0000166">
    <property type="term" value="F:nucleotide binding"/>
    <property type="evidence" value="ECO:0007669"/>
    <property type="project" value="InterPro"/>
</dbReference>
<dbReference type="Gene3D" id="3.40.50.720">
    <property type="entry name" value="NAD(P)-binding Rossmann-like Domain"/>
    <property type="match status" value="1"/>
</dbReference>
<protein>
    <submittedName>
        <fullName evidence="3">Oxidoreductase domain protein</fullName>
    </submittedName>
</protein>
<dbReference type="Gene3D" id="3.30.360.10">
    <property type="entry name" value="Dihydrodipicolinate Reductase, domain 2"/>
    <property type="match status" value="1"/>
</dbReference>
<evidence type="ECO:0000259" key="1">
    <source>
        <dbReference type="Pfam" id="PF01408"/>
    </source>
</evidence>
<dbReference type="InterPro" id="IPR036291">
    <property type="entry name" value="NAD(P)-bd_dom_sf"/>
</dbReference>
<keyword evidence="4" id="KW-1185">Reference proteome</keyword>
<sequence length="538" mass="60427">MNWTRRDLLKGLGGLPILGAVWWAGAAKTVGQRKERSEILETLDIQPSLPNTFQGIGGTPIRVGIIGFGIRGEQLCRALGFATKDWIKSMELEVQENPSNKVLEDFYNQERLNVHMAGVCDIFDFRANKALESFASVDNTIRRYADYSEMIQSGEIDAVVIATPDHWHAPMAIEALNHGVHVYVEKPMTHNVQETYDLRDAALNSDAVFAVGHQHRQTLSFKTAEDIIKKGTLGHISLIQTSTNRNDDNGAWNYEILNHANENNINWEQFLGNAPKVPFNANHFFRWRKWWAYGSGLSGDLLTHDYDRLNCVLNMGIPASVMASGGVYTHNDGRNVPDVLQVNMEFPDFYLGSSQRDKKERGMTFCYSATLGNSFNRPTLLMGHDASMELGNRLTIWPDQASSKYKTLLDTGKMNPRIPIYQYDPAINHPDAVSSATSQYFADKGLMWTYVNGKRVDSTFLHMREWLDTIKNGGKVSCGIKEGFEEAISAHMAGISYKLGKKIEWDANKQALEPIEGVDFDEVLLSNEPPRNAFIEVA</sequence>
<dbReference type="InterPro" id="IPR050463">
    <property type="entry name" value="Gfo/Idh/MocA_oxidrdct_glycsds"/>
</dbReference>